<dbReference type="Proteomes" id="UP000184315">
    <property type="component" value="Unassembled WGS sequence"/>
</dbReference>
<protein>
    <recommendedName>
        <fullName evidence="5">Calcium-binding protein</fullName>
    </recommendedName>
</protein>
<evidence type="ECO:0000256" key="1">
    <source>
        <dbReference type="ARBA" id="ARBA00004613"/>
    </source>
</evidence>
<evidence type="ECO:0000313" key="4">
    <source>
        <dbReference type="Proteomes" id="UP000184315"/>
    </source>
</evidence>
<dbReference type="PANTHER" id="PTHR38340">
    <property type="entry name" value="S-LAYER PROTEIN"/>
    <property type="match status" value="1"/>
</dbReference>
<dbReference type="Gene3D" id="2.150.10.10">
    <property type="entry name" value="Serralysin-like metalloprotease, C-terminal"/>
    <property type="match status" value="2"/>
</dbReference>
<dbReference type="PANTHER" id="PTHR38340:SF1">
    <property type="entry name" value="S-LAYER PROTEIN"/>
    <property type="match status" value="1"/>
</dbReference>
<sequence length="339" mass="36186">MFKKIINFVSNVIWPVAEPLIFTFFPQYEPLFNTILPIAEPWVQKLLEQNPQITLNTAPTLEVKPSQILTDINILSSYKTLTQLSGQSSQLFILTDDIDVLAPPNTFNFPQQPSGLILPEWTINNPGGILALAGDDILVGSNQTDVMNGNTGNDQLSGAEGIDLLRGGQGNDTLKGDSGNDIINGNREDDFLMGGDGEDLLRGGKGKDSLDGGGGRDILIGDLDFDILTGGTDADIFILGANPAEVPLNPTQADLITDFNAVEGDKILIVANLTSEELTLETFDQTANFLLATGTSQGIIIRQTTTGNIFGVVANTTDINSVKNSINIVDISDNLLGIG</sequence>
<dbReference type="InterPro" id="IPR050557">
    <property type="entry name" value="RTX_toxin/Mannuronan_C5-epim"/>
</dbReference>
<dbReference type="RefSeq" id="WP_072718947.1">
    <property type="nucleotide sequence ID" value="NZ_LN889796.1"/>
</dbReference>
<dbReference type="SUPFAM" id="SSF51120">
    <property type="entry name" value="beta-Roll"/>
    <property type="match status" value="1"/>
</dbReference>
<dbReference type="InterPro" id="IPR018511">
    <property type="entry name" value="Hemolysin-typ_Ca-bd_CS"/>
</dbReference>
<keyword evidence="4" id="KW-1185">Reference proteome</keyword>
<dbReference type="InterPro" id="IPR001343">
    <property type="entry name" value="Hemolysn_Ca-bd"/>
</dbReference>
<dbReference type="PRINTS" id="PR00313">
    <property type="entry name" value="CABNDNGRPT"/>
</dbReference>
<reference evidence="4" key="1">
    <citation type="submission" date="2015-10" db="EMBL/GenBank/DDBJ databases">
        <authorList>
            <person name="Regsiter A."/>
            <person name="william w."/>
        </authorList>
    </citation>
    <scope>NUCLEOTIDE SEQUENCE [LARGE SCALE GENOMIC DNA]</scope>
</reference>
<dbReference type="AlphaFoldDB" id="A0A1J1LI56"/>
<comment type="subcellular location">
    <subcellularLocation>
        <location evidence="1">Secreted</location>
    </subcellularLocation>
</comment>
<dbReference type="GO" id="GO:0005576">
    <property type="term" value="C:extracellular region"/>
    <property type="evidence" value="ECO:0007669"/>
    <property type="project" value="UniProtKB-SubCell"/>
</dbReference>
<dbReference type="PROSITE" id="PS00330">
    <property type="entry name" value="HEMOLYSIN_CALCIUM"/>
    <property type="match status" value="2"/>
</dbReference>
<evidence type="ECO:0000256" key="2">
    <source>
        <dbReference type="ARBA" id="ARBA00022525"/>
    </source>
</evidence>
<dbReference type="InterPro" id="IPR011049">
    <property type="entry name" value="Serralysin-like_metalloprot_C"/>
</dbReference>
<evidence type="ECO:0008006" key="5">
    <source>
        <dbReference type="Google" id="ProtNLM"/>
    </source>
</evidence>
<evidence type="ECO:0000313" key="3">
    <source>
        <dbReference type="EMBL" id="CUR32192.1"/>
    </source>
</evidence>
<name>A0A1J1LI56_9CYAN</name>
<dbReference type="GO" id="GO:0005509">
    <property type="term" value="F:calcium ion binding"/>
    <property type="evidence" value="ECO:0007669"/>
    <property type="project" value="InterPro"/>
</dbReference>
<organism evidence="3 4">
    <name type="scientific">Planktothrix tepida PCC 9214</name>
    <dbReference type="NCBI Taxonomy" id="671072"/>
    <lineage>
        <taxon>Bacteria</taxon>
        <taxon>Bacillati</taxon>
        <taxon>Cyanobacteriota</taxon>
        <taxon>Cyanophyceae</taxon>
        <taxon>Oscillatoriophycideae</taxon>
        <taxon>Oscillatoriales</taxon>
        <taxon>Microcoleaceae</taxon>
        <taxon>Planktothrix</taxon>
    </lineage>
</organism>
<proteinExistence type="predicted"/>
<dbReference type="EMBL" id="CZDF01000148">
    <property type="protein sequence ID" value="CUR32192.1"/>
    <property type="molecule type" value="Genomic_DNA"/>
</dbReference>
<accession>A0A1J1LI56</accession>
<keyword evidence="2" id="KW-0964">Secreted</keyword>
<dbReference type="STRING" id="671072.PL9214430164"/>
<dbReference type="Pfam" id="PF00353">
    <property type="entry name" value="HemolysinCabind"/>
    <property type="match status" value="3"/>
</dbReference>
<dbReference type="OrthoDB" id="444127at2"/>
<gene>
    <name evidence="3" type="ORF">PL9214430164</name>
</gene>